<sequence>MAATNRPRPGDPPGAVLAHAALPARVRAILGRVHALAADQLGPWLASTLEALETQLFEEAESARSSTAQAERLDAMRQLRHQRAAFLPRFLGELENSLAGLRAQPAAATPETEEPAPAPALTLVEDNDLDRAIVLREIARRQVQRGGNELLLLAQRFAVLAARPAFDLEQLPLGPHALAQCLRAAGESLALPLDAQLLLYRQFEQHVMDRHGEFAQRLNAVLDQAGVLPGLVYAPYRAPRVAAQQRRTPPAQQPSARQAPATGWHGQGRGMAWGRALAGLPPTAGPATGPLGAPGGLPGEVSAGAGPMGAAGAASGAHPGDGPRPGMSATQQAGTAGAAAGDDASGKEVEAAFVAMRQLLAAHREATRPAAAPTAPTVPPVVLPAPVVNQVLGSLQSLPLSRARGQRRRTMDDVREATLARLRQEHGPGAALPPEHEDAFDLLSILYREIDNQVRPDAPAQDLLERLQVPLARAALEDQGFFVAERHPARELLNTVAESGAAWLGDDDADPQLVQRLDQVVQRVVEAYDGNPTVFELANQEIQEQQRTLQRKAEVGERRQVEAARGRDRLATAKQQADAAIQACLAGRKLPQFVQALVNQAWADVLTLTAARHGEDSPQWQERTAATARIVEVTCDPEAAPDPELGTQIEGALRQVGYHEDEAGAIARRLSRSADDEVTSRTELTARLKARARLGEDAARPREQLPPRTAAEETCYQQARTLPFGTWFEFVINQQGELRRQRLSWYSPVTDHTLFVNTRGQKVAEHSLDALARMMAAGQARVVTEERSRLVDRAWHATLRVLRGLAGRADPSPLEAGA</sequence>
<dbReference type="Proteomes" id="UP000008632">
    <property type="component" value="Chromosome"/>
</dbReference>
<dbReference type="HOGENOM" id="CLU_021581_0_0_6"/>
<name>E6WQE0_PSEUU</name>
<organism evidence="2 3">
    <name type="scientific">Pseudoxanthomonas suwonensis (strain 11-1)</name>
    <dbReference type="NCBI Taxonomy" id="743721"/>
    <lineage>
        <taxon>Bacteria</taxon>
        <taxon>Pseudomonadati</taxon>
        <taxon>Pseudomonadota</taxon>
        <taxon>Gammaproteobacteria</taxon>
        <taxon>Lysobacterales</taxon>
        <taxon>Lysobacteraceae</taxon>
        <taxon>Pseudoxanthomonas</taxon>
    </lineage>
</organism>
<gene>
    <name evidence="2" type="ordered locus">Psesu_0531</name>
</gene>
<dbReference type="AlphaFoldDB" id="E6WQE0"/>
<dbReference type="eggNOG" id="COG1570">
    <property type="taxonomic scope" value="Bacteria"/>
</dbReference>
<reference evidence="2 3" key="1">
    <citation type="submission" date="2011-01" db="EMBL/GenBank/DDBJ databases">
        <title>Complete sequence of Pseudoxanthomonas suwonensis 11-1.</title>
        <authorList>
            <consortium name="US DOE Joint Genome Institute"/>
            <person name="Lucas S."/>
            <person name="Copeland A."/>
            <person name="Lapidus A."/>
            <person name="Cheng J.-F."/>
            <person name="Goodwin L."/>
            <person name="Pitluck S."/>
            <person name="Teshima H."/>
            <person name="Detter J.C."/>
            <person name="Han C."/>
            <person name="Tapia R."/>
            <person name="Land M."/>
            <person name="Hauser L."/>
            <person name="Kyrpides N."/>
            <person name="Ivanova N."/>
            <person name="Ovchinnikova G."/>
            <person name="Siebers A.K."/>
            <person name="Allgaier M."/>
            <person name="Thelen M.P."/>
            <person name="Hugenholtz P."/>
            <person name="Gladden J."/>
            <person name="Woyke T."/>
        </authorList>
    </citation>
    <scope>NUCLEOTIDE SEQUENCE [LARGE SCALE GENOMIC DNA]</scope>
    <source>
        <strain evidence="3">11-1</strain>
    </source>
</reference>
<evidence type="ECO:0008006" key="4">
    <source>
        <dbReference type="Google" id="ProtNLM"/>
    </source>
</evidence>
<feature type="compositionally biased region" description="Low complexity" evidence="1">
    <location>
        <begin position="303"/>
        <end position="320"/>
    </location>
</feature>
<feature type="compositionally biased region" description="Low complexity" evidence="1">
    <location>
        <begin position="242"/>
        <end position="261"/>
    </location>
</feature>
<evidence type="ECO:0000313" key="2">
    <source>
        <dbReference type="EMBL" id="ADV26389.1"/>
    </source>
</evidence>
<feature type="region of interest" description="Disordered" evidence="1">
    <location>
        <begin position="242"/>
        <end position="343"/>
    </location>
</feature>
<dbReference type="KEGG" id="psu:Psesu_0531"/>
<feature type="compositionally biased region" description="Low complexity" evidence="1">
    <location>
        <begin position="328"/>
        <end position="343"/>
    </location>
</feature>
<feature type="compositionally biased region" description="Low complexity" evidence="1">
    <location>
        <begin position="276"/>
        <end position="291"/>
    </location>
</feature>
<keyword evidence="3" id="KW-1185">Reference proteome</keyword>
<dbReference type="Pfam" id="PF07793">
    <property type="entry name" value="DUF1631"/>
    <property type="match status" value="1"/>
</dbReference>
<dbReference type="RefSeq" id="WP_013534219.1">
    <property type="nucleotide sequence ID" value="NC_014924.1"/>
</dbReference>
<accession>E6WQE0</accession>
<proteinExistence type="predicted"/>
<dbReference type="InterPro" id="IPR012434">
    <property type="entry name" value="DUF1631"/>
</dbReference>
<evidence type="ECO:0000256" key="1">
    <source>
        <dbReference type="SAM" id="MobiDB-lite"/>
    </source>
</evidence>
<evidence type="ECO:0000313" key="3">
    <source>
        <dbReference type="Proteomes" id="UP000008632"/>
    </source>
</evidence>
<protein>
    <recommendedName>
        <fullName evidence="4">Thymidine phosphorylase</fullName>
    </recommendedName>
</protein>
<dbReference type="EMBL" id="CP002446">
    <property type="protein sequence ID" value="ADV26389.1"/>
    <property type="molecule type" value="Genomic_DNA"/>
</dbReference>
<dbReference type="OrthoDB" id="6188167at2"/>
<dbReference type="STRING" id="743721.Psesu_0531"/>